<gene>
    <name evidence="2" type="ORF">ACFSJF_14585</name>
</gene>
<evidence type="ECO:0000313" key="2">
    <source>
        <dbReference type="EMBL" id="MFD2045503.1"/>
    </source>
</evidence>
<reference evidence="3" key="1">
    <citation type="journal article" date="2019" name="Int. J. Syst. Evol. Microbiol.">
        <title>The Global Catalogue of Microorganisms (GCM) 10K type strain sequencing project: providing services to taxonomists for standard genome sequencing and annotation.</title>
        <authorList>
            <consortium name="The Broad Institute Genomics Platform"/>
            <consortium name="The Broad Institute Genome Sequencing Center for Infectious Disease"/>
            <person name="Wu L."/>
            <person name="Ma J."/>
        </authorList>
    </citation>
    <scope>NUCLEOTIDE SEQUENCE [LARGE SCALE GENOMIC DNA]</scope>
    <source>
        <strain evidence="3">R28</strain>
    </source>
</reference>
<name>A0ABW4W253_9BACI</name>
<protein>
    <recommendedName>
        <fullName evidence="4">Peptidase M50 domain-containing protein</fullName>
    </recommendedName>
</protein>
<evidence type="ECO:0008006" key="4">
    <source>
        <dbReference type="Google" id="ProtNLM"/>
    </source>
</evidence>
<dbReference type="EMBL" id="JBHUHQ010000019">
    <property type="protein sequence ID" value="MFD2045503.1"/>
    <property type="molecule type" value="Genomic_DNA"/>
</dbReference>
<evidence type="ECO:0000256" key="1">
    <source>
        <dbReference type="SAM" id="Phobius"/>
    </source>
</evidence>
<keyword evidence="1" id="KW-0812">Transmembrane</keyword>
<keyword evidence="1" id="KW-0472">Membrane</keyword>
<comment type="caution">
    <text evidence="2">The sequence shown here is derived from an EMBL/GenBank/DDBJ whole genome shotgun (WGS) entry which is preliminary data.</text>
</comment>
<evidence type="ECO:0000313" key="3">
    <source>
        <dbReference type="Proteomes" id="UP001597383"/>
    </source>
</evidence>
<accession>A0ABW4W253</accession>
<keyword evidence="3" id="KW-1185">Reference proteome</keyword>
<feature type="transmembrane region" description="Helical" evidence="1">
    <location>
        <begin position="6"/>
        <end position="35"/>
    </location>
</feature>
<dbReference type="Proteomes" id="UP001597383">
    <property type="component" value="Unassembled WGS sequence"/>
</dbReference>
<sequence length="131" mass="15012">MTIFSFLIIIILATLLVLIVHEIGHIIPIMIFNVLEKKPFYYFAIEINAKYFYVTHEKFNRHIKNFIVAICGSLFPIFISIIVINIINNQFTSLFTLLAFGNLVMLHPKLPDGKNITNILIEMRDGSGKSV</sequence>
<organism evidence="2 3">
    <name type="scientific">Ornithinibacillus salinisoli</name>
    <dbReference type="NCBI Taxonomy" id="1848459"/>
    <lineage>
        <taxon>Bacteria</taxon>
        <taxon>Bacillati</taxon>
        <taxon>Bacillota</taxon>
        <taxon>Bacilli</taxon>
        <taxon>Bacillales</taxon>
        <taxon>Bacillaceae</taxon>
        <taxon>Ornithinibacillus</taxon>
    </lineage>
</organism>
<feature type="transmembrane region" description="Helical" evidence="1">
    <location>
        <begin position="66"/>
        <end position="87"/>
    </location>
</feature>
<dbReference type="RefSeq" id="WP_377558141.1">
    <property type="nucleotide sequence ID" value="NZ_JBHUHQ010000019.1"/>
</dbReference>
<proteinExistence type="predicted"/>
<keyword evidence="1" id="KW-1133">Transmembrane helix</keyword>